<dbReference type="GO" id="GO:0005886">
    <property type="term" value="C:plasma membrane"/>
    <property type="evidence" value="ECO:0007669"/>
    <property type="project" value="UniProtKB-SubCell"/>
</dbReference>
<feature type="transmembrane region" description="Helical" evidence="9">
    <location>
        <begin position="50"/>
        <end position="69"/>
    </location>
</feature>
<dbReference type="InterPro" id="IPR007387">
    <property type="entry name" value="TRAP_DctQ"/>
</dbReference>
<name>A0A285CNW9_9BACI</name>
<dbReference type="GO" id="GO:0015740">
    <property type="term" value="P:C4-dicarboxylate transport"/>
    <property type="evidence" value="ECO:0007669"/>
    <property type="project" value="TreeGrafter"/>
</dbReference>
<evidence type="ECO:0000256" key="5">
    <source>
        <dbReference type="ARBA" id="ARBA00022692"/>
    </source>
</evidence>
<comment type="subcellular location">
    <subcellularLocation>
        <location evidence="1">Cell inner membrane</location>
        <topology evidence="1">Multi-pass membrane protein</topology>
    </subcellularLocation>
</comment>
<dbReference type="Proteomes" id="UP000219546">
    <property type="component" value="Unassembled WGS sequence"/>
</dbReference>
<proteinExistence type="inferred from homology"/>
<evidence type="ECO:0000256" key="4">
    <source>
        <dbReference type="ARBA" id="ARBA00022519"/>
    </source>
</evidence>
<evidence type="ECO:0000313" key="12">
    <source>
        <dbReference type="Proteomes" id="UP000219546"/>
    </source>
</evidence>
<organism evidence="11 12">
    <name type="scientific">Bacillus oleivorans</name>
    <dbReference type="NCBI Taxonomy" id="1448271"/>
    <lineage>
        <taxon>Bacteria</taxon>
        <taxon>Bacillati</taxon>
        <taxon>Bacillota</taxon>
        <taxon>Bacilli</taxon>
        <taxon>Bacillales</taxon>
        <taxon>Bacillaceae</taxon>
        <taxon>Bacillus</taxon>
    </lineage>
</organism>
<dbReference type="GO" id="GO:0022857">
    <property type="term" value="F:transmembrane transporter activity"/>
    <property type="evidence" value="ECO:0007669"/>
    <property type="project" value="TreeGrafter"/>
</dbReference>
<keyword evidence="12" id="KW-1185">Reference proteome</keyword>
<sequence length="194" mass="21541">MKTEINKVEVHHNSLGAPAPGELSAIEKLTNGIEKIAHFFNHVSHKVSSVLLFLLMCVTTVDVIGRNIFNNPITGSYELTGLMLAMMIFFSLGMAQLKRDHIEIDFLTKKLPLKVQAGLNAITSLILSILMALTTWQLIEFTKRMFTGNYLSGELGFPIYIVTALATVGVLFFTLTILLDMLQSILKVVQKNES</sequence>
<gene>
    <name evidence="11" type="ORF">SAMN05877753_102707</name>
</gene>
<comment type="similarity">
    <text evidence="8">Belongs to the TRAP transporter small permease family.</text>
</comment>
<keyword evidence="7 9" id="KW-0472">Membrane</keyword>
<feature type="domain" description="Tripartite ATP-independent periplasmic transporters DctQ component" evidence="10">
    <location>
        <begin position="55"/>
        <end position="185"/>
    </location>
</feature>
<dbReference type="InterPro" id="IPR055348">
    <property type="entry name" value="DctQ"/>
</dbReference>
<keyword evidence="2" id="KW-0813">Transport</keyword>
<dbReference type="AlphaFoldDB" id="A0A285CNW9"/>
<keyword evidence="6 9" id="KW-1133">Transmembrane helix</keyword>
<dbReference type="PANTHER" id="PTHR35011:SF2">
    <property type="entry name" value="2,3-DIKETO-L-GULONATE TRAP TRANSPORTER SMALL PERMEASE PROTEIN YIAM"/>
    <property type="match status" value="1"/>
</dbReference>
<evidence type="ECO:0000256" key="3">
    <source>
        <dbReference type="ARBA" id="ARBA00022475"/>
    </source>
</evidence>
<evidence type="ECO:0000259" key="10">
    <source>
        <dbReference type="Pfam" id="PF04290"/>
    </source>
</evidence>
<evidence type="ECO:0000256" key="1">
    <source>
        <dbReference type="ARBA" id="ARBA00004429"/>
    </source>
</evidence>
<feature type="transmembrane region" description="Helical" evidence="9">
    <location>
        <begin position="75"/>
        <end position="97"/>
    </location>
</feature>
<accession>A0A285CNW9</accession>
<reference evidence="11 12" key="1">
    <citation type="submission" date="2017-08" db="EMBL/GenBank/DDBJ databases">
        <authorList>
            <person name="de Groot N.N."/>
        </authorList>
    </citation>
    <scope>NUCLEOTIDE SEQUENCE [LARGE SCALE GENOMIC DNA]</scope>
    <source>
        <strain evidence="11 12">JC228</strain>
    </source>
</reference>
<dbReference type="Pfam" id="PF04290">
    <property type="entry name" value="DctQ"/>
    <property type="match status" value="1"/>
</dbReference>
<keyword evidence="5 9" id="KW-0812">Transmembrane</keyword>
<evidence type="ECO:0000256" key="6">
    <source>
        <dbReference type="ARBA" id="ARBA00022989"/>
    </source>
</evidence>
<dbReference type="RefSeq" id="WP_097157860.1">
    <property type="nucleotide sequence ID" value="NZ_JBEPMQ010000001.1"/>
</dbReference>
<evidence type="ECO:0000313" key="11">
    <source>
        <dbReference type="EMBL" id="SNX68748.1"/>
    </source>
</evidence>
<evidence type="ECO:0000256" key="2">
    <source>
        <dbReference type="ARBA" id="ARBA00022448"/>
    </source>
</evidence>
<dbReference type="PANTHER" id="PTHR35011">
    <property type="entry name" value="2,3-DIKETO-L-GULONATE TRAP TRANSPORTER SMALL PERMEASE PROTEIN YIAM"/>
    <property type="match status" value="1"/>
</dbReference>
<evidence type="ECO:0000256" key="7">
    <source>
        <dbReference type="ARBA" id="ARBA00023136"/>
    </source>
</evidence>
<evidence type="ECO:0000256" key="9">
    <source>
        <dbReference type="SAM" id="Phobius"/>
    </source>
</evidence>
<feature type="transmembrane region" description="Helical" evidence="9">
    <location>
        <begin position="159"/>
        <end position="182"/>
    </location>
</feature>
<dbReference type="EMBL" id="OAOP01000002">
    <property type="protein sequence ID" value="SNX68748.1"/>
    <property type="molecule type" value="Genomic_DNA"/>
</dbReference>
<protein>
    <submittedName>
        <fullName evidence="11">TRAP-type C4-dicarboxylate transport system permease small subunit</fullName>
    </submittedName>
</protein>
<keyword evidence="3" id="KW-1003">Cell membrane</keyword>
<evidence type="ECO:0000256" key="8">
    <source>
        <dbReference type="ARBA" id="ARBA00038436"/>
    </source>
</evidence>
<feature type="transmembrane region" description="Helical" evidence="9">
    <location>
        <begin position="118"/>
        <end position="139"/>
    </location>
</feature>
<dbReference type="OrthoDB" id="1807003at2"/>
<keyword evidence="4" id="KW-0997">Cell inner membrane</keyword>